<dbReference type="SUPFAM" id="SSF52141">
    <property type="entry name" value="Uracil-DNA glycosylase-like"/>
    <property type="match status" value="1"/>
</dbReference>
<keyword evidence="3" id="KW-1185">Reference proteome</keyword>
<feature type="domain" description="Uracil-DNA glycosylase-like" evidence="1">
    <location>
        <begin position="28"/>
        <end position="185"/>
    </location>
</feature>
<dbReference type="SMART" id="SM00986">
    <property type="entry name" value="UDG"/>
    <property type="match status" value="1"/>
</dbReference>
<dbReference type="PANTHER" id="PTHR42160:SF1">
    <property type="entry name" value="URACIL-DNA GLYCOSYLASE SUPERFAMILY PROTEIN"/>
    <property type="match status" value="1"/>
</dbReference>
<dbReference type="InterPro" id="IPR047124">
    <property type="entry name" value="HI_0220.2"/>
</dbReference>
<dbReference type="Proteomes" id="UP000005737">
    <property type="component" value="Unassembled WGS sequence"/>
</dbReference>
<evidence type="ECO:0000313" key="2">
    <source>
        <dbReference type="EMBL" id="EHQ08482.1"/>
    </source>
</evidence>
<dbReference type="HOGENOM" id="CLU_075800_0_0_12"/>
<organism evidence="2 3">
    <name type="scientific">Leptonema illini DSM 21528</name>
    <dbReference type="NCBI Taxonomy" id="929563"/>
    <lineage>
        <taxon>Bacteria</taxon>
        <taxon>Pseudomonadati</taxon>
        <taxon>Spirochaetota</taxon>
        <taxon>Spirochaetia</taxon>
        <taxon>Leptospirales</taxon>
        <taxon>Leptospiraceae</taxon>
        <taxon>Leptonema</taxon>
    </lineage>
</organism>
<dbReference type="EMBL" id="JH597773">
    <property type="protein sequence ID" value="EHQ08482.1"/>
    <property type="molecule type" value="Genomic_DNA"/>
</dbReference>
<dbReference type="Pfam" id="PF03167">
    <property type="entry name" value="UDG"/>
    <property type="match status" value="1"/>
</dbReference>
<dbReference type="InterPro" id="IPR005122">
    <property type="entry name" value="Uracil-DNA_glycosylase-like"/>
</dbReference>
<dbReference type="InterPro" id="IPR036895">
    <property type="entry name" value="Uracil-DNA_glycosylase-like_sf"/>
</dbReference>
<reference evidence="2 3" key="1">
    <citation type="submission" date="2011-10" db="EMBL/GenBank/DDBJ databases">
        <title>The Improved High-Quality Draft genome of Leptonema illini DSM 21528.</title>
        <authorList>
            <consortium name="US DOE Joint Genome Institute (JGI-PGF)"/>
            <person name="Lucas S."/>
            <person name="Copeland A."/>
            <person name="Lapidus A."/>
            <person name="Glavina del Rio T."/>
            <person name="Dalin E."/>
            <person name="Tice H."/>
            <person name="Bruce D."/>
            <person name="Goodwin L."/>
            <person name="Pitluck S."/>
            <person name="Peters L."/>
            <person name="Mikhailova N."/>
            <person name="Held B."/>
            <person name="Kyrpides N."/>
            <person name="Mavromatis K."/>
            <person name="Ivanova N."/>
            <person name="Markowitz V."/>
            <person name="Cheng J.-F."/>
            <person name="Hugenholtz P."/>
            <person name="Woyke T."/>
            <person name="Wu D."/>
            <person name="Gronow S."/>
            <person name="Wellnitz S."/>
            <person name="Brambilla E.-M."/>
            <person name="Klenk H.-P."/>
            <person name="Eisen J.A."/>
        </authorList>
    </citation>
    <scope>NUCLEOTIDE SEQUENCE [LARGE SCALE GENOMIC DNA]</scope>
    <source>
        <strain evidence="2 3">DSM 21528</strain>
    </source>
</reference>
<dbReference type="SMART" id="SM00987">
    <property type="entry name" value="UreE_C"/>
    <property type="match status" value="1"/>
</dbReference>
<evidence type="ECO:0000259" key="1">
    <source>
        <dbReference type="SMART" id="SM00986"/>
    </source>
</evidence>
<protein>
    <submittedName>
        <fullName evidence="2">Uracil-DNA glycosylase superfamily</fullName>
    </submittedName>
</protein>
<sequence>MMSLDNLLREVRSCTLCKEHLPYEPRPVLRAKESARILIVGQAPGTKVHASGIPWDDASGERLRAWMGVDSNTFYDESRIAIIPMGFCYPGKGRSGDLPPRRECAPQWHEPLLAHLKELRLILLIGQYAHAYYLGKRRRANLTETVQAFADYGPLYLPLVHPSPRNQLWLKKNPFFERMLVPHLRNRVHELL</sequence>
<proteinExistence type="predicted"/>
<dbReference type="Gene3D" id="3.40.470.10">
    <property type="entry name" value="Uracil-DNA glycosylase-like domain"/>
    <property type="match status" value="1"/>
</dbReference>
<dbReference type="STRING" id="183.GCA_002009735_02201"/>
<evidence type="ECO:0000313" key="3">
    <source>
        <dbReference type="Proteomes" id="UP000005737"/>
    </source>
</evidence>
<name>H2CAV4_9LEPT</name>
<dbReference type="PANTHER" id="PTHR42160">
    <property type="entry name" value="URACIL-DNA GLYCOSYLASE SUPERFAMILY PROTEIN"/>
    <property type="match status" value="1"/>
</dbReference>
<accession>H2CAV4</accession>
<gene>
    <name evidence="2" type="ORF">Lepil_3829</name>
</gene>
<dbReference type="CDD" id="cd10033">
    <property type="entry name" value="UDG_like"/>
    <property type="match status" value="1"/>
</dbReference>
<dbReference type="RefSeq" id="WP_002775193.1">
    <property type="nucleotide sequence ID" value="NZ_JH597773.1"/>
</dbReference>
<dbReference type="AlphaFoldDB" id="H2CAV4"/>